<dbReference type="Proteomes" id="UP001165074">
    <property type="component" value="Unassembled WGS sequence"/>
</dbReference>
<comment type="caution">
    <text evidence="1">The sequence shown here is derived from an EMBL/GenBank/DDBJ whole genome shotgun (WGS) entry which is preliminary data.</text>
</comment>
<organism evidence="1 2">
    <name type="scientific">Actinoallomurus iriomotensis</name>
    <dbReference type="NCBI Taxonomy" id="478107"/>
    <lineage>
        <taxon>Bacteria</taxon>
        <taxon>Bacillati</taxon>
        <taxon>Actinomycetota</taxon>
        <taxon>Actinomycetes</taxon>
        <taxon>Streptosporangiales</taxon>
        <taxon>Thermomonosporaceae</taxon>
        <taxon>Actinoallomurus</taxon>
    </lineage>
</organism>
<evidence type="ECO:0008006" key="3">
    <source>
        <dbReference type="Google" id="ProtNLM"/>
    </source>
</evidence>
<dbReference type="EMBL" id="BSTK01000027">
    <property type="protein sequence ID" value="GLY92340.1"/>
    <property type="molecule type" value="Genomic_DNA"/>
</dbReference>
<accession>A0A9W6SCL4</accession>
<protein>
    <recommendedName>
        <fullName evidence="3">Integrase</fullName>
    </recommendedName>
</protein>
<sequence length="93" mass="10403">MLRLAAENPGWGYQRIAGQIAHLGRKVSPAAVWAILKKAGFDPAPRRSDPTWGRFLKDGGSPPKCGHRLLCGLRGWIRRAREEKRRRRTCGGT</sequence>
<keyword evidence="2" id="KW-1185">Reference proteome</keyword>
<dbReference type="AlphaFoldDB" id="A0A9W6SCL4"/>
<evidence type="ECO:0000313" key="2">
    <source>
        <dbReference type="Proteomes" id="UP001165074"/>
    </source>
</evidence>
<proteinExistence type="predicted"/>
<evidence type="ECO:0000313" key="1">
    <source>
        <dbReference type="EMBL" id="GLY92340.1"/>
    </source>
</evidence>
<name>A0A9W6SCL4_9ACTN</name>
<gene>
    <name evidence="1" type="ORF">Airi02_102680</name>
</gene>
<reference evidence="1" key="1">
    <citation type="submission" date="2023-03" db="EMBL/GenBank/DDBJ databases">
        <title>Actinoallomurus iriomotensis NBRC 103684.</title>
        <authorList>
            <person name="Ichikawa N."/>
            <person name="Sato H."/>
            <person name="Tonouchi N."/>
        </authorList>
    </citation>
    <scope>NUCLEOTIDE SEQUENCE</scope>
    <source>
        <strain evidence="1">NBRC 103684</strain>
    </source>
</reference>